<dbReference type="Gene3D" id="1.10.260.40">
    <property type="entry name" value="lambda repressor-like DNA-binding domains"/>
    <property type="match status" value="1"/>
</dbReference>
<dbReference type="InterPro" id="IPR010982">
    <property type="entry name" value="Lambda_DNA-bd_dom_sf"/>
</dbReference>
<comment type="caution">
    <text evidence="2">The sequence shown here is derived from an EMBL/GenBank/DDBJ whole genome shotgun (WGS) entry which is preliminary data.</text>
</comment>
<dbReference type="InterPro" id="IPR001387">
    <property type="entry name" value="Cro/C1-type_HTH"/>
</dbReference>
<dbReference type="PROSITE" id="PS50943">
    <property type="entry name" value="HTH_CROC1"/>
    <property type="match status" value="1"/>
</dbReference>
<dbReference type="InterPro" id="IPR043917">
    <property type="entry name" value="DUF5753"/>
</dbReference>
<dbReference type="CDD" id="cd00093">
    <property type="entry name" value="HTH_XRE"/>
    <property type="match status" value="1"/>
</dbReference>
<protein>
    <submittedName>
        <fullName evidence="2">Helix-turn-helix domain-containing protein</fullName>
    </submittedName>
</protein>
<evidence type="ECO:0000313" key="3">
    <source>
        <dbReference type="Proteomes" id="UP001596514"/>
    </source>
</evidence>
<keyword evidence="3" id="KW-1185">Reference proteome</keyword>
<gene>
    <name evidence="2" type="ORF">ACFQVD_28850</name>
</gene>
<name>A0ABW2T6E2_9ACTN</name>
<dbReference type="SMART" id="SM00530">
    <property type="entry name" value="HTH_XRE"/>
    <property type="match status" value="1"/>
</dbReference>
<evidence type="ECO:0000313" key="2">
    <source>
        <dbReference type="EMBL" id="MFC7604128.1"/>
    </source>
</evidence>
<dbReference type="RefSeq" id="WP_343981022.1">
    <property type="nucleotide sequence ID" value="NZ_BAAAGK010000210.1"/>
</dbReference>
<sequence>MHEQVLSRNRVHAKSLSRLCVQALAGFAKLRDPTREVPMAISPTARRRRLGIELRRLREAASLNGTDVAAALGWSGTKVSRIETGRVSVHHGDVSDLLDHYKVTDDTLRQELITLARESRQKGWWHRHRDTLKTGFDSYIGLEADAAMIRTYEAQVIPGLLQTEAYAQAVIEATEMKSVAPQVEKKVEVRLARQQLLTRDVPIHLHVVLDQATLVREVGGAETMSEQFGFLLQRSRLPNITIQVLPFERGAHSAMDGPFIILDFPNPADPALVYIEQAVSGLVLEEAEEIGEYIQMFDSLTAQALAAEESAALISSMIT</sequence>
<proteinExistence type="predicted"/>
<dbReference type="Pfam" id="PF19054">
    <property type="entry name" value="DUF5753"/>
    <property type="match status" value="1"/>
</dbReference>
<reference evidence="3" key="1">
    <citation type="journal article" date="2019" name="Int. J. Syst. Evol. Microbiol.">
        <title>The Global Catalogue of Microorganisms (GCM) 10K type strain sequencing project: providing services to taxonomists for standard genome sequencing and annotation.</title>
        <authorList>
            <consortium name="The Broad Institute Genomics Platform"/>
            <consortium name="The Broad Institute Genome Sequencing Center for Infectious Disease"/>
            <person name="Wu L."/>
            <person name="Ma J."/>
        </authorList>
    </citation>
    <scope>NUCLEOTIDE SEQUENCE [LARGE SCALE GENOMIC DNA]</scope>
    <source>
        <strain evidence="3">JCM 10083</strain>
    </source>
</reference>
<dbReference type="EMBL" id="JBHTEE010000001">
    <property type="protein sequence ID" value="MFC7604128.1"/>
    <property type="molecule type" value="Genomic_DNA"/>
</dbReference>
<dbReference type="Pfam" id="PF13560">
    <property type="entry name" value="HTH_31"/>
    <property type="match status" value="1"/>
</dbReference>
<accession>A0ABW2T6E2</accession>
<evidence type="ECO:0000259" key="1">
    <source>
        <dbReference type="PROSITE" id="PS50943"/>
    </source>
</evidence>
<dbReference type="SUPFAM" id="SSF47413">
    <property type="entry name" value="lambda repressor-like DNA-binding domains"/>
    <property type="match status" value="1"/>
</dbReference>
<organism evidence="2 3">
    <name type="scientific">Streptosporangium amethystogenes subsp. fukuiense</name>
    <dbReference type="NCBI Taxonomy" id="698418"/>
    <lineage>
        <taxon>Bacteria</taxon>
        <taxon>Bacillati</taxon>
        <taxon>Actinomycetota</taxon>
        <taxon>Actinomycetes</taxon>
        <taxon>Streptosporangiales</taxon>
        <taxon>Streptosporangiaceae</taxon>
        <taxon>Streptosporangium</taxon>
    </lineage>
</organism>
<dbReference type="Proteomes" id="UP001596514">
    <property type="component" value="Unassembled WGS sequence"/>
</dbReference>
<feature type="domain" description="HTH cro/C1-type" evidence="1">
    <location>
        <begin position="54"/>
        <end position="108"/>
    </location>
</feature>